<comment type="caution">
    <text evidence="1">The sequence shown here is derived from an EMBL/GenBank/DDBJ whole genome shotgun (WGS) entry which is preliminary data.</text>
</comment>
<sequence>MSVPGKTAKKLSALMFRVMDKMRHRAAFDIGRPTQADQVIAANWSWPTNPPGRRACTRLEKTAEFSL</sequence>
<name>A0A2S8BJ73_9MYCO</name>
<gene>
    <name evidence="1" type="ORF">C1Y40_03179</name>
</gene>
<dbReference type="AlphaFoldDB" id="A0A2S8BJ73"/>
<dbReference type="EMBL" id="PPEA01000452">
    <property type="protein sequence ID" value="PQM46656.1"/>
    <property type="molecule type" value="Genomic_DNA"/>
</dbReference>
<proteinExistence type="predicted"/>
<organism evidence="1 2">
    <name type="scientific">Mycobacterium talmoniae</name>
    <dbReference type="NCBI Taxonomy" id="1858794"/>
    <lineage>
        <taxon>Bacteria</taxon>
        <taxon>Bacillati</taxon>
        <taxon>Actinomycetota</taxon>
        <taxon>Actinomycetes</taxon>
        <taxon>Mycobacteriales</taxon>
        <taxon>Mycobacteriaceae</taxon>
        <taxon>Mycobacterium</taxon>
    </lineage>
</organism>
<accession>A0A2S8BJ73</accession>
<dbReference type="Proteomes" id="UP000238296">
    <property type="component" value="Unassembled WGS sequence"/>
</dbReference>
<reference evidence="1 2" key="1">
    <citation type="journal article" date="2017" name="Int. J. Syst. Evol. Microbiol.">
        <title>Mycobacterium talmoniae sp. nov., a slowly growing mycobacterium isolated from human respiratory samples.</title>
        <authorList>
            <person name="Davidson R.M."/>
            <person name="DeGroote M.A."/>
            <person name="Marola J.L."/>
            <person name="Buss S."/>
            <person name="Jones V."/>
            <person name="McNeil M.R."/>
            <person name="Freifeld A.G."/>
            <person name="Elaine Epperson L."/>
            <person name="Hasan N.A."/>
            <person name="Jackson M."/>
            <person name="Iwen P.C."/>
            <person name="Salfinger M."/>
            <person name="Strong M."/>
        </authorList>
    </citation>
    <scope>NUCLEOTIDE SEQUENCE [LARGE SCALE GENOMIC DNA]</scope>
    <source>
        <strain evidence="1 2">ATCC BAA-2683</strain>
    </source>
</reference>
<protein>
    <submittedName>
        <fullName evidence="1">Uncharacterized protein</fullName>
    </submittedName>
</protein>
<evidence type="ECO:0000313" key="2">
    <source>
        <dbReference type="Proteomes" id="UP000238296"/>
    </source>
</evidence>
<evidence type="ECO:0000313" key="1">
    <source>
        <dbReference type="EMBL" id="PQM46656.1"/>
    </source>
</evidence>